<dbReference type="OrthoDB" id="272882at2"/>
<dbReference type="SUPFAM" id="SSF81301">
    <property type="entry name" value="Nucleotidyltransferase"/>
    <property type="match status" value="1"/>
</dbReference>
<evidence type="ECO:0000313" key="2">
    <source>
        <dbReference type="EMBL" id="TKD12183.1"/>
    </source>
</evidence>
<protein>
    <submittedName>
        <fullName evidence="2">Nucleotidyltransferase domain-containing protein</fullName>
    </submittedName>
</protein>
<dbReference type="GO" id="GO:0016779">
    <property type="term" value="F:nucleotidyltransferase activity"/>
    <property type="evidence" value="ECO:0007669"/>
    <property type="project" value="InterPro"/>
</dbReference>
<keyword evidence="2" id="KW-0808">Transferase</keyword>
<organism evidence="2 3">
    <name type="scientific">Polyangium fumosum</name>
    <dbReference type="NCBI Taxonomy" id="889272"/>
    <lineage>
        <taxon>Bacteria</taxon>
        <taxon>Pseudomonadati</taxon>
        <taxon>Myxococcota</taxon>
        <taxon>Polyangia</taxon>
        <taxon>Polyangiales</taxon>
        <taxon>Polyangiaceae</taxon>
        <taxon>Polyangium</taxon>
    </lineage>
</organism>
<name>A0A4U1JI84_9BACT</name>
<evidence type="ECO:0000259" key="1">
    <source>
        <dbReference type="Pfam" id="PF01909"/>
    </source>
</evidence>
<dbReference type="Gene3D" id="3.30.460.10">
    <property type="entry name" value="Beta Polymerase, domain 2"/>
    <property type="match status" value="1"/>
</dbReference>
<dbReference type="InterPro" id="IPR043519">
    <property type="entry name" value="NT_sf"/>
</dbReference>
<dbReference type="InterPro" id="IPR002934">
    <property type="entry name" value="Polymerase_NTP_transf_dom"/>
</dbReference>
<keyword evidence="3" id="KW-1185">Reference proteome</keyword>
<accession>A0A4U1JI84</accession>
<feature type="domain" description="Polymerase nucleotidyl transferase" evidence="1">
    <location>
        <begin position="34"/>
        <end position="81"/>
    </location>
</feature>
<gene>
    <name evidence="2" type="ORF">E8A74_06140</name>
</gene>
<dbReference type="RefSeq" id="WP_136927977.1">
    <property type="nucleotide sequence ID" value="NZ_SSMQ01000004.1"/>
</dbReference>
<proteinExistence type="predicted"/>
<evidence type="ECO:0000313" key="3">
    <source>
        <dbReference type="Proteomes" id="UP000309215"/>
    </source>
</evidence>
<dbReference type="Pfam" id="PF01909">
    <property type="entry name" value="NTP_transf_2"/>
    <property type="match status" value="1"/>
</dbReference>
<dbReference type="AlphaFoldDB" id="A0A4U1JI84"/>
<comment type="caution">
    <text evidence="2">The sequence shown here is derived from an EMBL/GenBank/DDBJ whole genome shotgun (WGS) entry which is preliminary data.</text>
</comment>
<dbReference type="Proteomes" id="UP000309215">
    <property type="component" value="Unassembled WGS sequence"/>
</dbReference>
<dbReference type="EMBL" id="SSMQ01000004">
    <property type="protein sequence ID" value="TKD12183.1"/>
    <property type="molecule type" value="Genomic_DNA"/>
</dbReference>
<dbReference type="CDD" id="cd05403">
    <property type="entry name" value="NT_KNTase_like"/>
    <property type="match status" value="1"/>
</dbReference>
<sequence>MEAKSEVIQRLEAKAGRAFPHVLAARDLSAQTLCTLRELLQGHDPEDASIVVFGSFARGEYTSGSDIDWTLLVDGRADRVHFDKALAITKILHEAKFQPPSPFGVFDNVSFSHPLLHLIGGHDDTNRNTTQRILFLLESIAIGQRDALERVVDLVLHRYVGDDRGLLFSKRSKLVPRFLLNDIIRYWRTITVDFVNKQGFKGGWALRNVKLRTSRKLLFASGMLACFSLELFGKGEFRRGEGGVDPARVVRFLRERLRLSPLEQMCEVLLRPSISADTAQKVIGSYDAFMGILSDEGKRRHLSDLPFEAFGDDALFKEATSLTYTFQEGLDRVFFHEDDEIAGLVRQFGVF</sequence>
<reference evidence="2 3" key="1">
    <citation type="submission" date="2019-04" db="EMBL/GenBank/DDBJ databases">
        <authorList>
            <person name="Li Y."/>
            <person name="Wang J."/>
        </authorList>
    </citation>
    <scope>NUCLEOTIDE SEQUENCE [LARGE SCALE GENOMIC DNA]</scope>
    <source>
        <strain evidence="2 3">DSM 14668</strain>
    </source>
</reference>